<comment type="caution">
    <text evidence="1">The sequence shown here is derived from an EMBL/GenBank/DDBJ whole genome shotgun (WGS) entry which is preliminary data.</text>
</comment>
<reference evidence="1" key="1">
    <citation type="submission" date="2020-02" db="EMBL/GenBank/DDBJ databases">
        <title>Genome sequencing of the panga catfish, Pangasius djambal.</title>
        <authorList>
            <person name="Wen M."/>
            <person name="Zahm M."/>
            <person name="Roques C."/>
            <person name="Cabau C."/>
            <person name="Klopp C."/>
            <person name="Donnadieu C."/>
            <person name="Jouanno E."/>
            <person name="Avarre J.-C."/>
            <person name="Campet M."/>
            <person name="Ha T."/>
            <person name="Dugue R."/>
            <person name="Lampietro C."/>
            <person name="Louis A."/>
            <person name="Herpin A."/>
            <person name="Echchiki A."/>
            <person name="Berthelot C."/>
            <person name="Parey E."/>
            <person name="Roest-Crollius H."/>
            <person name="Braasch I."/>
            <person name="Postlethwait J.H."/>
            <person name="Bobe J."/>
            <person name="Montfort J."/>
            <person name="Bouchez O."/>
            <person name="Begum T."/>
            <person name="Schartl M."/>
            <person name="Gustiano R."/>
            <person name="Guiguen Y."/>
        </authorList>
    </citation>
    <scope>NUCLEOTIDE SEQUENCE</scope>
    <source>
        <strain evidence="1">Pdj_M5554</strain>
    </source>
</reference>
<sequence>MTTCEVPALPCLDCTSFSSDDCSPCLSVLTNLHKVEIQERDLGLSGEEPPPQTPPPS</sequence>
<name>A0ACC5ZLC1_9TELE</name>
<proteinExistence type="predicted"/>
<protein>
    <submittedName>
        <fullName evidence="1">Uncharacterized protein</fullName>
    </submittedName>
</protein>
<dbReference type="Proteomes" id="UP000830395">
    <property type="component" value="Chromosome 27"/>
</dbReference>
<evidence type="ECO:0000313" key="1">
    <source>
        <dbReference type="EMBL" id="MCJ8748589.1"/>
    </source>
</evidence>
<evidence type="ECO:0000313" key="2">
    <source>
        <dbReference type="Proteomes" id="UP000830395"/>
    </source>
</evidence>
<dbReference type="EMBL" id="CM041001">
    <property type="protein sequence ID" value="MCJ8748589.1"/>
    <property type="molecule type" value="Genomic_DNA"/>
</dbReference>
<organism evidence="1 2">
    <name type="scientific">Pangasius djambal</name>
    <dbReference type="NCBI Taxonomy" id="1691987"/>
    <lineage>
        <taxon>Eukaryota</taxon>
        <taxon>Metazoa</taxon>
        <taxon>Chordata</taxon>
        <taxon>Craniata</taxon>
        <taxon>Vertebrata</taxon>
        <taxon>Euteleostomi</taxon>
        <taxon>Actinopterygii</taxon>
        <taxon>Neopterygii</taxon>
        <taxon>Teleostei</taxon>
        <taxon>Ostariophysi</taxon>
        <taxon>Siluriformes</taxon>
        <taxon>Pangasiidae</taxon>
        <taxon>Pangasius</taxon>
    </lineage>
</organism>
<accession>A0ACC5ZLC1</accession>
<gene>
    <name evidence="1" type="ORF">PDJAM_G00166410</name>
</gene>
<keyword evidence="2" id="KW-1185">Reference proteome</keyword>